<feature type="domain" description="Reverse transcriptase/retrotransposon-derived protein RNase H-like" evidence="2">
    <location>
        <begin position="58"/>
        <end position="138"/>
    </location>
</feature>
<organism evidence="3 4">
    <name type="scientific">Austropuccinia psidii MF-1</name>
    <dbReference type="NCBI Taxonomy" id="1389203"/>
    <lineage>
        <taxon>Eukaryota</taxon>
        <taxon>Fungi</taxon>
        <taxon>Dikarya</taxon>
        <taxon>Basidiomycota</taxon>
        <taxon>Pucciniomycotina</taxon>
        <taxon>Pucciniomycetes</taxon>
        <taxon>Pucciniales</taxon>
        <taxon>Sphaerophragmiaceae</taxon>
        <taxon>Austropuccinia</taxon>
    </lineage>
</organism>
<reference evidence="3" key="1">
    <citation type="submission" date="2021-03" db="EMBL/GenBank/DDBJ databases">
        <title>Draft genome sequence of rust myrtle Austropuccinia psidii MF-1, a brazilian biotype.</title>
        <authorList>
            <person name="Quecine M.C."/>
            <person name="Pachon D.M.R."/>
            <person name="Bonatelli M.L."/>
            <person name="Correr F.H."/>
            <person name="Franceschini L.M."/>
            <person name="Leite T.F."/>
            <person name="Margarido G.R.A."/>
            <person name="Almeida C.A."/>
            <person name="Ferrarezi J.A."/>
            <person name="Labate C.A."/>
        </authorList>
    </citation>
    <scope>NUCLEOTIDE SEQUENCE</scope>
    <source>
        <strain evidence="3">MF-1</strain>
    </source>
</reference>
<dbReference type="OrthoDB" id="8060624at2759"/>
<dbReference type="Gene3D" id="3.30.70.270">
    <property type="match status" value="1"/>
</dbReference>
<protein>
    <recommendedName>
        <fullName evidence="2">Reverse transcriptase/retrotransposon-derived protein RNase H-like domain-containing protein</fullName>
    </recommendedName>
</protein>
<dbReference type="InterPro" id="IPR050951">
    <property type="entry name" value="Retrovirus_Pol_polyprotein"/>
</dbReference>
<evidence type="ECO:0000313" key="3">
    <source>
        <dbReference type="EMBL" id="MBW0499425.1"/>
    </source>
</evidence>
<keyword evidence="1" id="KW-0511">Multifunctional enzyme</keyword>
<evidence type="ECO:0000256" key="1">
    <source>
        <dbReference type="ARBA" id="ARBA00023268"/>
    </source>
</evidence>
<evidence type="ECO:0000313" key="4">
    <source>
        <dbReference type="Proteomes" id="UP000765509"/>
    </source>
</evidence>
<comment type="caution">
    <text evidence="3">The sequence shown here is derived from an EMBL/GenBank/DDBJ whole genome shotgun (WGS) entry which is preliminary data.</text>
</comment>
<dbReference type="AlphaFoldDB" id="A0A9Q3DB16"/>
<dbReference type="InterPro" id="IPR043128">
    <property type="entry name" value="Rev_trsase/Diguanyl_cyclase"/>
</dbReference>
<sequence length="138" mass="15550">MDSSKLQQILNWTQPKNIKALKFFLEFASFYPHFIKNCAKIITSLTSLIKEDSPFILNEEAISQFKILKKAFTIAPILSHFNPSLTTIVETDASDYPLGAVLSQVNDSGKHPIAFDSHRLLQAEPNYGINEKELLVIV</sequence>
<accession>A0A9Q3DB16</accession>
<keyword evidence="4" id="KW-1185">Reference proteome</keyword>
<dbReference type="PANTHER" id="PTHR37984">
    <property type="entry name" value="PROTEIN CBG26694"/>
    <property type="match status" value="1"/>
</dbReference>
<dbReference type="InterPro" id="IPR043502">
    <property type="entry name" value="DNA/RNA_pol_sf"/>
</dbReference>
<proteinExistence type="predicted"/>
<dbReference type="Proteomes" id="UP000765509">
    <property type="component" value="Unassembled WGS sequence"/>
</dbReference>
<dbReference type="GO" id="GO:0003824">
    <property type="term" value="F:catalytic activity"/>
    <property type="evidence" value="ECO:0007669"/>
    <property type="project" value="UniProtKB-KW"/>
</dbReference>
<dbReference type="SUPFAM" id="SSF56672">
    <property type="entry name" value="DNA/RNA polymerases"/>
    <property type="match status" value="1"/>
</dbReference>
<dbReference type="EMBL" id="AVOT02015262">
    <property type="protein sequence ID" value="MBW0499425.1"/>
    <property type="molecule type" value="Genomic_DNA"/>
</dbReference>
<evidence type="ECO:0000259" key="2">
    <source>
        <dbReference type="Pfam" id="PF17919"/>
    </source>
</evidence>
<dbReference type="Pfam" id="PF17919">
    <property type="entry name" value="RT_RNaseH_2"/>
    <property type="match status" value="1"/>
</dbReference>
<dbReference type="PANTHER" id="PTHR37984:SF5">
    <property type="entry name" value="PROTEIN NYNRIN-LIKE"/>
    <property type="match status" value="1"/>
</dbReference>
<dbReference type="InterPro" id="IPR041577">
    <property type="entry name" value="RT_RNaseH_2"/>
</dbReference>
<gene>
    <name evidence="3" type="ORF">O181_039140</name>
</gene>
<dbReference type="FunFam" id="3.30.70.270:FF:000020">
    <property type="entry name" value="Transposon Tf2-6 polyprotein-like Protein"/>
    <property type="match status" value="1"/>
</dbReference>
<name>A0A9Q3DB16_9BASI</name>